<name>A0A396Z2Q7_9LEPT</name>
<accession>A0A396Z2Q7</accession>
<dbReference type="AlphaFoldDB" id="A0A396Z2Q7"/>
<comment type="caution">
    <text evidence="1">The sequence shown here is derived from an EMBL/GenBank/DDBJ whole genome shotgun (WGS) entry which is preliminary data.</text>
</comment>
<dbReference type="Proteomes" id="UP000265798">
    <property type="component" value="Unassembled WGS sequence"/>
</dbReference>
<reference evidence="2" key="1">
    <citation type="submission" date="2018-05" db="EMBL/GenBank/DDBJ databases">
        <title>Leptospira yasudae sp. nov. and Leptospira stimsonii sp. nov., two pathogenic species of the genus Leptospira isolated from environmental sources.</title>
        <authorList>
            <person name="Casanovas-Massana A."/>
            <person name="Hamond C."/>
            <person name="Santos L.A."/>
            <person name="Hacker K.P."/>
            <person name="Balassiano I."/>
            <person name="Medeiros M.A."/>
            <person name="Reis M.G."/>
            <person name="Ko A.I."/>
            <person name="Wunder E.A."/>
        </authorList>
    </citation>
    <scope>NUCLEOTIDE SEQUENCE [LARGE SCALE GENOMIC DNA]</scope>
    <source>
        <strain evidence="2">Yale</strain>
    </source>
</reference>
<protein>
    <submittedName>
        <fullName evidence="1">Uncharacterized protein</fullName>
    </submittedName>
</protein>
<gene>
    <name evidence="1" type="ORF">DLM75_12525</name>
</gene>
<dbReference type="EMBL" id="QHCT01000003">
    <property type="protein sequence ID" value="RHX89779.1"/>
    <property type="molecule type" value="Genomic_DNA"/>
</dbReference>
<evidence type="ECO:0000313" key="1">
    <source>
        <dbReference type="EMBL" id="RHX89779.1"/>
    </source>
</evidence>
<proteinExistence type="predicted"/>
<organism evidence="1 2">
    <name type="scientific">Leptospira stimsonii</name>
    <dbReference type="NCBI Taxonomy" id="2202203"/>
    <lineage>
        <taxon>Bacteria</taxon>
        <taxon>Pseudomonadati</taxon>
        <taxon>Spirochaetota</taxon>
        <taxon>Spirochaetia</taxon>
        <taxon>Leptospirales</taxon>
        <taxon>Leptospiraceae</taxon>
        <taxon>Leptospira</taxon>
    </lineage>
</organism>
<sequence>MGTPHWRSTAIQEEFTIQNAILKKELWELPASARHRSKKNSQFRILFCEKNCGNSFVPCRKTENTILLSLSSNQRRISPS</sequence>
<evidence type="ECO:0000313" key="2">
    <source>
        <dbReference type="Proteomes" id="UP000265798"/>
    </source>
</evidence>